<dbReference type="SUPFAM" id="SSF56112">
    <property type="entry name" value="Protein kinase-like (PK-like)"/>
    <property type="match status" value="1"/>
</dbReference>
<feature type="domain" description="Protein kinase" evidence="1">
    <location>
        <begin position="1"/>
        <end position="147"/>
    </location>
</feature>
<feature type="non-terminal residue" evidence="2">
    <location>
        <position position="1"/>
    </location>
</feature>
<feature type="non-terminal residue" evidence="2">
    <location>
        <position position="147"/>
    </location>
</feature>
<dbReference type="PROSITE" id="PS50011">
    <property type="entry name" value="PROTEIN_KINASE_DOM"/>
    <property type="match status" value="1"/>
</dbReference>
<dbReference type="Proteomes" id="UP000277580">
    <property type="component" value="Unassembled WGS sequence"/>
</dbReference>
<dbReference type="SMART" id="SM00220">
    <property type="entry name" value="S_TKc"/>
    <property type="match status" value="1"/>
</dbReference>
<dbReference type="GO" id="GO:0004674">
    <property type="term" value="F:protein serine/threonine kinase activity"/>
    <property type="evidence" value="ECO:0007669"/>
    <property type="project" value="TreeGrafter"/>
</dbReference>
<keyword evidence="3" id="KW-1185">Reference proteome</keyword>
<evidence type="ECO:0000313" key="2">
    <source>
        <dbReference type="EMBL" id="RPB06519.1"/>
    </source>
</evidence>
<dbReference type="InterPro" id="IPR011009">
    <property type="entry name" value="Kinase-like_dom_sf"/>
</dbReference>
<dbReference type="InterPro" id="IPR000719">
    <property type="entry name" value="Prot_kinase_dom"/>
</dbReference>
<dbReference type="GO" id="GO:0005524">
    <property type="term" value="F:ATP binding"/>
    <property type="evidence" value="ECO:0007669"/>
    <property type="project" value="InterPro"/>
</dbReference>
<organism evidence="2 3">
    <name type="scientific">Morchella conica CCBAS932</name>
    <dbReference type="NCBI Taxonomy" id="1392247"/>
    <lineage>
        <taxon>Eukaryota</taxon>
        <taxon>Fungi</taxon>
        <taxon>Dikarya</taxon>
        <taxon>Ascomycota</taxon>
        <taxon>Pezizomycotina</taxon>
        <taxon>Pezizomycetes</taxon>
        <taxon>Pezizales</taxon>
        <taxon>Morchellaceae</taxon>
        <taxon>Morchella</taxon>
    </lineage>
</organism>
<proteinExistence type="predicted"/>
<dbReference type="Pfam" id="PF00069">
    <property type="entry name" value="Pkinase"/>
    <property type="match status" value="1"/>
</dbReference>
<name>A0A3N4KAX7_9PEZI</name>
<dbReference type="PANTHER" id="PTHR24361">
    <property type="entry name" value="MITOGEN-ACTIVATED KINASE KINASE KINASE"/>
    <property type="match status" value="1"/>
</dbReference>
<reference evidence="2 3" key="1">
    <citation type="journal article" date="2018" name="Nat. Ecol. Evol.">
        <title>Pezizomycetes genomes reveal the molecular basis of ectomycorrhizal truffle lifestyle.</title>
        <authorList>
            <person name="Murat C."/>
            <person name="Payen T."/>
            <person name="Noel B."/>
            <person name="Kuo A."/>
            <person name="Morin E."/>
            <person name="Chen J."/>
            <person name="Kohler A."/>
            <person name="Krizsan K."/>
            <person name="Balestrini R."/>
            <person name="Da Silva C."/>
            <person name="Montanini B."/>
            <person name="Hainaut M."/>
            <person name="Levati E."/>
            <person name="Barry K.W."/>
            <person name="Belfiori B."/>
            <person name="Cichocki N."/>
            <person name="Clum A."/>
            <person name="Dockter R.B."/>
            <person name="Fauchery L."/>
            <person name="Guy J."/>
            <person name="Iotti M."/>
            <person name="Le Tacon F."/>
            <person name="Lindquist E.A."/>
            <person name="Lipzen A."/>
            <person name="Malagnac F."/>
            <person name="Mello A."/>
            <person name="Molinier V."/>
            <person name="Miyauchi S."/>
            <person name="Poulain J."/>
            <person name="Riccioni C."/>
            <person name="Rubini A."/>
            <person name="Sitrit Y."/>
            <person name="Splivallo R."/>
            <person name="Traeger S."/>
            <person name="Wang M."/>
            <person name="Zifcakova L."/>
            <person name="Wipf D."/>
            <person name="Zambonelli A."/>
            <person name="Paolocci F."/>
            <person name="Nowrousian M."/>
            <person name="Ottonello S."/>
            <person name="Baldrian P."/>
            <person name="Spatafora J.W."/>
            <person name="Henrissat B."/>
            <person name="Nagy L.G."/>
            <person name="Aury J.M."/>
            <person name="Wincker P."/>
            <person name="Grigoriev I.V."/>
            <person name="Bonfante P."/>
            <person name="Martin F.M."/>
        </authorList>
    </citation>
    <scope>NUCLEOTIDE SEQUENCE [LARGE SCALE GENOMIC DNA]</scope>
    <source>
        <strain evidence="2 3">CCBAS932</strain>
    </source>
</reference>
<dbReference type="PROSITE" id="PS00108">
    <property type="entry name" value="PROTEIN_KINASE_ST"/>
    <property type="match status" value="1"/>
</dbReference>
<evidence type="ECO:0000259" key="1">
    <source>
        <dbReference type="PROSITE" id="PS50011"/>
    </source>
</evidence>
<dbReference type="OrthoDB" id="10252171at2759"/>
<dbReference type="InterPro" id="IPR008271">
    <property type="entry name" value="Ser/Thr_kinase_AS"/>
</dbReference>
<gene>
    <name evidence="2" type="ORF">P167DRAFT_462384</name>
</gene>
<dbReference type="Gene3D" id="1.10.510.10">
    <property type="entry name" value="Transferase(Phosphotransferase) domain 1"/>
    <property type="match status" value="1"/>
</dbReference>
<sequence length="147" mass="16607">VEFFGWYAGGGFLYIAMEFVENGDLSTLIQLNQSSPLLEDTCREITRQTLEGLRVLHERHICHRDLKPQNILVARLDPIHVKIADFGVSKCLENTEFRTRVGTSGYIAPELLGMWAHLGRGGLFGYAADLWSMGCIIYEIISCKKPF</sequence>
<accession>A0A3N4KAX7</accession>
<dbReference type="GO" id="GO:0005737">
    <property type="term" value="C:cytoplasm"/>
    <property type="evidence" value="ECO:0007669"/>
    <property type="project" value="TreeGrafter"/>
</dbReference>
<dbReference type="STRING" id="1392247.A0A3N4KAX7"/>
<keyword evidence="2" id="KW-0418">Kinase</keyword>
<dbReference type="AlphaFoldDB" id="A0A3N4KAX7"/>
<dbReference type="EMBL" id="ML119301">
    <property type="protein sequence ID" value="RPB06519.1"/>
    <property type="molecule type" value="Genomic_DNA"/>
</dbReference>
<evidence type="ECO:0000313" key="3">
    <source>
        <dbReference type="Proteomes" id="UP000277580"/>
    </source>
</evidence>
<dbReference type="InParanoid" id="A0A3N4KAX7"/>
<protein>
    <submittedName>
        <fullName evidence="2">Kinase-like protein</fullName>
    </submittedName>
</protein>
<dbReference type="InterPro" id="IPR053235">
    <property type="entry name" value="Ser_Thr_kinase"/>
</dbReference>
<keyword evidence="2" id="KW-0808">Transferase</keyword>